<comment type="similarity">
    <text evidence="2">Belongs to the psaN family.</text>
</comment>
<gene>
    <name evidence="9" type="ORF">CYMTET_51115</name>
</gene>
<name>A0AAE0ESZ4_9CHLO</name>
<dbReference type="EMBL" id="LGRX02034074">
    <property type="protein sequence ID" value="KAK3238912.1"/>
    <property type="molecule type" value="Genomic_DNA"/>
</dbReference>
<evidence type="ECO:0000256" key="4">
    <source>
        <dbReference type="ARBA" id="ARBA00022531"/>
    </source>
</evidence>
<comment type="caution">
    <text evidence="9">The sequence shown here is derived from an EMBL/GenBank/DDBJ whole genome shotgun (WGS) entry which is preliminary data.</text>
</comment>
<sequence length="156" mass="17259">MAFCATSTFVPFASPRINVADKRKRLSSRRGARCEASKHAVAASTSKNRRCVLLGAVALSLSSAIQDKAVAMEDGDNALIQELLRKSAENKEKNDAERKNYDRQYASYMSIVKGSGYIPETKEKRAKLGVERPAECNLPIFNTTPLCLDFDRLAKE</sequence>
<comment type="subcellular location">
    <subcellularLocation>
        <location evidence="1">Plastid</location>
        <location evidence="1">Chloroplast thylakoid membrane</location>
        <topology evidence="1">Peripheral membrane protein</topology>
        <orientation evidence="1">Lumenal side</orientation>
    </subcellularLocation>
</comment>
<reference evidence="9 10" key="1">
    <citation type="journal article" date="2015" name="Genome Biol. Evol.">
        <title>Comparative Genomics of a Bacterivorous Green Alga Reveals Evolutionary Causalities and Consequences of Phago-Mixotrophic Mode of Nutrition.</title>
        <authorList>
            <person name="Burns J.A."/>
            <person name="Paasch A."/>
            <person name="Narechania A."/>
            <person name="Kim E."/>
        </authorList>
    </citation>
    <scope>NUCLEOTIDE SEQUENCE [LARGE SCALE GENOMIC DNA]</scope>
    <source>
        <strain evidence="9 10">PLY_AMNH</strain>
    </source>
</reference>
<organism evidence="9 10">
    <name type="scientific">Cymbomonas tetramitiformis</name>
    <dbReference type="NCBI Taxonomy" id="36881"/>
    <lineage>
        <taxon>Eukaryota</taxon>
        <taxon>Viridiplantae</taxon>
        <taxon>Chlorophyta</taxon>
        <taxon>Pyramimonadophyceae</taxon>
        <taxon>Pyramimonadales</taxon>
        <taxon>Pyramimonadaceae</taxon>
        <taxon>Cymbomonas</taxon>
    </lineage>
</organism>
<keyword evidence="8" id="KW-0472">Membrane</keyword>
<evidence type="ECO:0000256" key="7">
    <source>
        <dbReference type="ARBA" id="ARBA00023078"/>
    </source>
</evidence>
<evidence type="ECO:0000256" key="1">
    <source>
        <dbReference type="ARBA" id="ARBA00004622"/>
    </source>
</evidence>
<keyword evidence="7" id="KW-0793">Thylakoid</keyword>
<keyword evidence="5" id="KW-0934">Plastid</keyword>
<dbReference type="InterPro" id="IPR008796">
    <property type="entry name" value="PSAN"/>
</dbReference>
<accession>A0AAE0ESZ4</accession>
<dbReference type="Pfam" id="PF05479">
    <property type="entry name" value="PsaN"/>
    <property type="match status" value="1"/>
</dbReference>
<evidence type="ECO:0000256" key="5">
    <source>
        <dbReference type="ARBA" id="ARBA00022640"/>
    </source>
</evidence>
<protein>
    <submittedName>
        <fullName evidence="9">Uncharacterized protein</fullName>
    </submittedName>
</protein>
<evidence type="ECO:0000256" key="6">
    <source>
        <dbReference type="ARBA" id="ARBA00022836"/>
    </source>
</evidence>
<evidence type="ECO:0000313" key="10">
    <source>
        <dbReference type="Proteomes" id="UP001190700"/>
    </source>
</evidence>
<dbReference type="Proteomes" id="UP001190700">
    <property type="component" value="Unassembled WGS sequence"/>
</dbReference>
<keyword evidence="4" id="KW-0602">Photosynthesis</keyword>
<dbReference type="GO" id="GO:0009522">
    <property type="term" value="C:photosystem I"/>
    <property type="evidence" value="ECO:0007669"/>
    <property type="project" value="UniProtKB-KW"/>
</dbReference>
<keyword evidence="3" id="KW-0150">Chloroplast</keyword>
<proteinExistence type="inferred from homology"/>
<evidence type="ECO:0000313" key="9">
    <source>
        <dbReference type="EMBL" id="KAK3238912.1"/>
    </source>
</evidence>
<dbReference type="GO" id="GO:0015979">
    <property type="term" value="P:photosynthesis"/>
    <property type="evidence" value="ECO:0007669"/>
    <property type="project" value="UniProtKB-KW"/>
</dbReference>
<keyword evidence="6" id="KW-0603">Photosystem I</keyword>
<evidence type="ECO:0000256" key="3">
    <source>
        <dbReference type="ARBA" id="ARBA00022528"/>
    </source>
</evidence>
<evidence type="ECO:0000256" key="2">
    <source>
        <dbReference type="ARBA" id="ARBA00010661"/>
    </source>
</evidence>
<dbReference type="GO" id="GO:0009535">
    <property type="term" value="C:chloroplast thylakoid membrane"/>
    <property type="evidence" value="ECO:0007669"/>
    <property type="project" value="UniProtKB-SubCell"/>
</dbReference>
<keyword evidence="10" id="KW-1185">Reference proteome</keyword>
<evidence type="ECO:0000256" key="8">
    <source>
        <dbReference type="ARBA" id="ARBA00023136"/>
    </source>
</evidence>
<dbReference type="AlphaFoldDB" id="A0AAE0ESZ4"/>